<dbReference type="EMBL" id="DP000238">
    <property type="protein sequence ID" value="ABK76867.1"/>
    <property type="molecule type" value="Genomic_DNA"/>
</dbReference>
<accession>A0RU50</accession>
<gene>
    <name evidence="2" type="ordered locus">CENSYa_0224</name>
</gene>
<dbReference type="STRING" id="414004.CENSYa_0224"/>
<evidence type="ECO:0000256" key="1">
    <source>
        <dbReference type="SAM" id="Phobius"/>
    </source>
</evidence>
<dbReference type="EnsemblBacteria" id="ABK76867">
    <property type="protein sequence ID" value="ABK76867"/>
    <property type="gene ID" value="CENSYa_0224"/>
</dbReference>
<keyword evidence="1" id="KW-1133">Transmembrane helix</keyword>
<sequence>MALCVALHMALEPLPRVKDLIALFTVHFCGFAAFLIFHGTLRGRTLINILYGGPRDMRDESLEAKCNGSREQLWDKLRRHRSKLFHGRSEMSCVINAAASIGDLQVKLVLASAQLPDKNNLTVWMHLLNNGNRPAVMEQDRSAIVVSLKESAESEEYYPTDYDGVGGLSKPEVVFPETSKYRGLQFPWLAGACGLYLVVDQMYHKIEVFIPPIPDVPEAGFSRLGTPC</sequence>
<keyword evidence="1" id="KW-0472">Membrane</keyword>
<dbReference type="KEGG" id="csy:CENSYa_0224"/>
<keyword evidence="1" id="KW-0812">Transmembrane</keyword>
<reference evidence="2 3" key="1">
    <citation type="journal article" date="2006" name="Proc. Natl. Acad. Sci. U.S.A.">
        <title>Genomic analysis of the uncultivated marine crenarchaeote Cenarchaeum symbiosum.</title>
        <authorList>
            <person name="Hallam S.J."/>
            <person name="Konstantinidis K.T."/>
            <person name="Putnam N."/>
            <person name="Schleper C."/>
            <person name="Watanabe Y."/>
            <person name="Sugahara J."/>
            <person name="Preston C."/>
            <person name="de la Torre J."/>
            <person name="Richardson P.M."/>
            <person name="DeLong E.F."/>
        </authorList>
    </citation>
    <scope>NUCLEOTIDE SEQUENCE [LARGE SCALE GENOMIC DNA]</scope>
    <source>
        <strain evidence="3">A</strain>
    </source>
</reference>
<dbReference type="HOGENOM" id="CLU_1212578_0_0_2"/>
<protein>
    <submittedName>
        <fullName evidence="2">Uncharacterized protein</fullName>
    </submittedName>
</protein>
<name>A0RU50_CENSY</name>
<proteinExistence type="predicted"/>
<dbReference type="Proteomes" id="UP000000758">
    <property type="component" value="Chromosome"/>
</dbReference>
<feature type="transmembrane region" description="Helical" evidence="1">
    <location>
        <begin position="20"/>
        <end position="41"/>
    </location>
</feature>
<organism evidence="2 3">
    <name type="scientific">Cenarchaeum symbiosum (strain A)</name>
    <dbReference type="NCBI Taxonomy" id="414004"/>
    <lineage>
        <taxon>Archaea</taxon>
        <taxon>Nitrososphaerota</taxon>
        <taxon>Candidatus Cenarchaeales</taxon>
        <taxon>Candidatus Cenarchaeaceae</taxon>
        <taxon>Candidatus Cenarchaeum</taxon>
    </lineage>
</organism>
<evidence type="ECO:0000313" key="3">
    <source>
        <dbReference type="Proteomes" id="UP000000758"/>
    </source>
</evidence>
<keyword evidence="3" id="KW-1185">Reference proteome</keyword>
<dbReference type="AlphaFoldDB" id="A0RU50"/>
<evidence type="ECO:0000313" key="2">
    <source>
        <dbReference type="EMBL" id="ABK76867.1"/>
    </source>
</evidence>